<dbReference type="GO" id="GO:0007005">
    <property type="term" value="P:mitochondrion organization"/>
    <property type="evidence" value="ECO:0007669"/>
    <property type="project" value="InterPro"/>
</dbReference>
<evidence type="ECO:0000259" key="12">
    <source>
        <dbReference type="PROSITE" id="PS51847"/>
    </source>
</evidence>
<evidence type="ECO:0000256" key="7">
    <source>
        <dbReference type="ARBA" id="ARBA00023121"/>
    </source>
</evidence>
<comment type="function">
    <text evidence="10">Component of the ERMES/MDM complex, which serves as a molecular tether to connect the endoplasmic reticulum (ER) and mitochondria. Components of this complex are involved in the control of mitochondrial shape and protein biogenesis, and function in nonvesicular lipid trafficking between the ER and mitochondria. MDM34 is required for the interaction of the ER-resident membrane protein MMM1 and the outer mitochondrial membrane-resident beta-barrel protein MDM10.</text>
</comment>
<evidence type="ECO:0000256" key="1">
    <source>
        <dbReference type="ARBA" id="ARBA00004370"/>
    </source>
</evidence>
<dbReference type="GO" id="GO:0032865">
    <property type="term" value="C:ERMES complex"/>
    <property type="evidence" value="ECO:0007669"/>
    <property type="project" value="UniProtKB-UniRule"/>
</dbReference>
<dbReference type="EMBL" id="BTGC01000003">
    <property type="protein sequence ID" value="GMM50888.1"/>
    <property type="molecule type" value="Genomic_DNA"/>
</dbReference>
<reference evidence="13 14" key="1">
    <citation type="journal article" date="2023" name="Elife">
        <title>Identification of key yeast species and microbe-microbe interactions impacting larval growth of Drosophila in the wild.</title>
        <authorList>
            <person name="Mure A."/>
            <person name="Sugiura Y."/>
            <person name="Maeda R."/>
            <person name="Honda K."/>
            <person name="Sakurai N."/>
            <person name="Takahashi Y."/>
            <person name="Watada M."/>
            <person name="Katoh T."/>
            <person name="Gotoh A."/>
            <person name="Gotoh Y."/>
            <person name="Taniguchi I."/>
            <person name="Nakamura K."/>
            <person name="Hayashi T."/>
            <person name="Katayama T."/>
            <person name="Uemura T."/>
            <person name="Hattori Y."/>
        </authorList>
    </citation>
    <scope>NUCLEOTIDE SEQUENCE [LARGE SCALE GENOMIC DNA]</scope>
    <source>
        <strain evidence="13 14">SB-73</strain>
    </source>
</reference>
<dbReference type="PANTHER" id="PTHR28185">
    <property type="entry name" value="MITOCHONDRIAL DISTRIBUTION AND MORPHOLOGY PROTEIN 34"/>
    <property type="match status" value="1"/>
</dbReference>
<evidence type="ECO:0000256" key="9">
    <source>
        <dbReference type="ARBA" id="ARBA00023136"/>
    </source>
</evidence>
<keyword evidence="7" id="KW-0446">Lipid-binding</keyword>
<dbReference type="GO" id="GO:0008289">
    <property type="term" value="F:lipid binding"/>
    <property type="evidence" value="ECO:0007669"/>
    <property type="project" value="UniProtKB-KW"/>
</dbReference>
<evidence type="ECO:0000313" key="13">
    <source>
        <dbReference type="EMBL" id="GMM50888.1"/>
    </source>
</evidence>
<comment type="similarity">
    <text evidence="10">Belongs to the MDM34 family.</text>
</comment>
<gene>
    <name evidence="10" type="primary">MDM34</name>
    <name evidence="13" type="ORF">DASB73_018460</name>
</gene>
<organism evidence="13 14">
    <name type="scientific">Starmerella bacillaris</name>
    <name type="common">Yeast</name>
    <name type="synonym">Candida zemplinina</name>
    <dbReference type="NCBI Taxonomy" id="1247836"/>
    <lineage>
        <taxon>Eukaryota</taxon>
        <taxon>Fungi</taxon>
        <taxon>Dikarya</taxon>
        <taxon>Ascomycota</taxon>
        <taxon>Saccharomycotina</taxon>
        <taxon>Dipodascomycetes</taxon>
        <taxon>Dipodascales</taxon>
        <taxon>Trichomonascaceae</taxon>
        <taxon>Starmerella</taxon>
    </lineage>
</organism>
<evidence type="ECO:0000256" key="5">
    <source>
        <dbReference type="ARBA" id="ARBA00022787"/>
    </source>
</evidence>
<keyword evidence="6" id="KW-0445">Lipid transport</keyword>
<keyword evidence="5 10" id="KW-1000">Mitochondrion outer membrane</keyword>
<keyword evidence="9 10" id="KW-0472">Membrane</keyword>
<evidence type="ECO:0000256" key="3">
    <source>
        <dbReference type="ARBA" id="ARBA00022452"/>
    </source>
</evidence>
<keyword evidence="4 10" id="KW-0812">Transmembrane</keyword>
<comment type="subunit">
    <text evidence="10">Component of the ER-mitochondria encounter structure (ERMES) or MDM complex, composed of MMM1, MDM10, MDM12 and MDM34.</text>
</comment>
<evidence type="ECO:0000256" key="8">
    <source>
        <dbReference type="ARBA" id="ARBA00023128"/>
    </source>
</evidence>
<protein>
    <recommendedName>
        <fullName evidence="10">Mitochondrial distribution and morphology protein 34</fullName>
    </recommendedName>
</protein>
<dbReference type="AlphaFoldDB" id="A0AAV5RIA8"/>
<sequence>MSVSINWNAFAHQEAFQSQIRQTLTQVLNKQKPKILEDTIEVRHLDWGTKAPTLEILEIGDLASDKFRGVFKLSYDGGASITLATKVQANLLNVYENSSVSRFVTPRIVGASASLPIPLHLTLRNINLQGTVIVAFSKTNGLTLVFRNDPLHSIEVKSTFDQLPGIATFLQQQIESQIRGLFREEVPSALYQLSLKYMSRLSAKDALNIARTEPEVEPILFADIDKEKPVSLVNILQIESLFSVRQTLALSTPVLRNTTLRSNIMNFYASPGLQGSTLKLLPNCGSVYTDIYNKAKQARNKGNNKKTHRRRVICLKNKKNTQDASEEYESRSTLKASSENTCKSPISSENAFAMNNVIGVSNTEEDVLDRAAGHLNGSYVPEVIGSSAATTLVSSPIDSDASSISTEQEDDEDLILGQSKDCSPFIYSTDYLFEQKMRNTLNGIPKQFQIGLQNNIYVPMIKPLDEWKLRSNENDNDLPPAYVA</sequence>
<comment type="subcellular location">
    <subcellularLocation>
        <location evidence="1">Membrane</location>
    </subcellularLocation>
    <subcellularLocation>
        <location evidence="10">Mitochondrion outer membrane</location>
        <topology evidence="10">Multi-pass membrane protein</topology>
    </subcellularLocation>
    <text evidence="10">The ERMES/MDM complex localizes to a few discrete foci (around 10 per single cell), that represent mitochondria-endoplasmic reticulum junctions. These foci are often found next to mtDNA nucleoids.</text>
</comment>
<accession>A0AAV5RIA8</accession>
<proteinExistence type="inferred from homology"/>
<dbReference type="HAMAP" id="MF_03105">
    <property type="entry name" value="Mdm34"/>
    <property type="match status" value="1"/>
</dbReference>
<keyword evidence="2" id="KW-0813">Transport</keyword>
<keyword evidence="14" id="KW-1185">Reference proteome</keyword>
<evidence type="ECO:0000256" key="4">
    <source>
        <dbReference type="ARBA" id="ARBA00022692"/>
    </source>
</evidence>
<dbReference type="GO" id="GO:1990456">
    <property type="term" value="P:mitochondrion-endoplasmic reticulum membrane tethering"/>
    <property type="evidence" value="ECO:0007669"/>
    <property type="project" value="TreeGrafter"/>
</dbReference>
<dbReference type="InterPro" id="IPR027536">
    <property type="entry name" value="MDM34"/>
</dbReference>
<feature type="region of interest" description="Disordered" evidence="11">
    <location>
        <begin position="298"/>
        <end position="318"/>
    </location>
</feature>
<dbReference type="InterPro" id="IPR031468">
    <property type="entry name" value="SMP_LBD"/>
</dbReference>
<evidence type="ECO:0000256" key="11">
    <source>
        <dbReference type="SAM" id="MobiDB-lite"/>
    </source>
</evidence>
<keyword evidence="3 10" id="KW-1134">Transmembrane beta strand</keyword>
<dbReference type="Proteomes" id="UP001362899">
    <property type="component" value="Unassembled WGS sequence"/>
</dbReference>
<feature type="domain" description="SMP-LTD" evidence="12">
    <location>
        <begin position="1"/>
        <end position="195"/>
    </location>
</feature>
<dbReference type="PROSITE" id="PS51847">
    <property type="entry name" value="SMP"/>
    <property type="match status" value="1"/>
</dbReference>
<dbReference type="InterPro" id="IPR058825">
    <property type="entry name" value="MDM34_N"/>
</dbReference>
<comment type="domain">
    <text evidence="10">Lacks alpha-helical transmembrane segments, suggesting that it resides in the membrane via beta-sheet conformations similar to those predicted for other outer membrane proteins and porin.</text>
</comment>
<evidence type="ECO:0000256" key="6">
    <source>
        <dbReference type="ARBA" id="ARBA00023055"/>
    </source>
</evidence>
<dbReference type="CDD" id="cd21673">
    <property type="entry name" value="SMP_Mdm34"/>
    <property type="match status" value="1"/>
</dbReference>
<evidence type="ECO:0000256" key="2">
    <source>
        <dbReference type="ARBA" id="ARBA00022448"/>
    </source>
</evidence>
<dbReference type="GO" id="GO:0015914">
    <property type="term" value="P:phospholipid transport"/>
    <property type="evidence" value="ECO:0007669"/>
    <property type="project" value="TreeGrafter"/>
</dbReference>
<keyword evidence="8 10" id="KW-0496">Mitochondrion</keyword>
<name>A0AAV5RIA8_STABA</name>
<evidence type="ECO:0000256" key="10">
    <source>
        <dbReference type="HAMAP-Rule" id="MF_03105"/>
    </source>
</evidence>
<comment type="caution">
    <text evidence="13">The sequence shown here is derived from an EMBL/GenBank/DDBJ whole genome shotgun (WGS) entry which is preliminary data.</text>
</comment>
<dbReference type="PANTHER" id="PTHR28185:SF1">
    <property type="entry name" value="MITOCHONDRIAL DISTRIBUTION AND MORPHOLOGY PROTEIN 34"/>
    <property type="match status" value="1"/>
</dbReference>
<evidence type="ECO:0000313" key="14">
    <source>
        <dbReference type="Proteomes" id="UP001362899"/>
    </source>
</evidence>
<dbReference type="Pfam" id="PF26545">
    <property type="entry name" value="Mdm34_N"/>
    <property type="match status" value="1"/>
</dbReference>